<dbReference type="EMBL" id="PYGE01000020">
    <property type="protein sequence ID" value="PSK98262.1"/>
    <property type="molecule type" value="Genomic_DNA"/>
</dbReference>
<proteinExistence type="predicted"/>
<keyword evidence="4" id="KW-0547">Nucleotide-binding</keyword>
<evidence type="ECO:0000256" key="1">
    <source>
        <dbReference type="SAM" id="MobiDB-lite"/>
    </source>
</evidence>
<dbReference type="Pfam" id="PF13280">
    <property type="entry name" value="WYL"/>
    <property type="match status" value="1"/>
</dbReference>
<evidence type="ECO:0000259" key="2">
    <source>
        <dbReference type="Pfam" id="PF13280"/>
    </source>
</evidence>
<gene>
    <name evidence="4" type="ORF">CLV30_12048</name>
</gene>
<name>A0A2P8DM25_9ACTN</name>
<dbReference type="Proteomes" id="UP000243528">
    <property type="component" value="Unassembled WGS sequence"/>
</dbReference>
<dbReference type="Pfam" id="PF13625">
    <property type="entry name" value="Helicase_C_3"/>
    <property type="match status" value="1"/>
</dbReference>
<dbReference type="AlphaFoldDB" id="A0A2P8DM25"/>
<evidence type="ECO:0000259" key="3">
    <source>
        <dbReference type="Pfam" id="PF13625"/>
    </source>
</evidence>
<dbReference type="InterPro" id="IPR026881">
    <property type="entry name" value="WYL_dom"/>
</dbReference>
<accession>A0A2P8DM25</accession>
<protein>
    <submittedName>
        <fullName evidence="4">XPB/Ssl2-like helicase family protein</fullName>
    </submittedName>
</protein>
<reference evidence="4 5" key="1">
    <citation type="submission" date="2018-03" db="EMBL/GenBank/DDBJ databases">
        <title>Genomic Encyclopedia of Archaeal and Bacterial Type Strains, Phase II (KMG-II): from individual species to whole genera.</title>
        <authorList>
            <person name="Goeker M."/>
        </authorList>
    </citation>
    <scope>NUCLEOTIDE SEQUENCE [LARGE SCALE GENOMIC DNA]</scope>
    <source>
        <strain evidence="4 5">DSM 45211</strain>
    </source>
</reference>
<organism evidence="4 5">
    <name type="scientific">Haloactinopolyspora alba</name>
    <dbReference type="NCBI Taxonomy" id="648780"/>
    <lineage>
        <taxon>Bacteria</taxon>
        <taxon>Bacillati</taxon>
        <taxon>Actinomycetota</taxon>
        <taxon>Actinomycetes</taxon>
        <taxon>Jiangellales</taxon>
        <taxon>Jiangellaceae</taxon>
        <taxon>Haloactinopolyspora</taxon>
    </lineage>
</organism>
<dbReference type="OrthoDB" id="3415124at2"/>
<evidence type="ECO:0000313" key="4">
    <source>
        <dbReference type="EMBL" id="PSK98262.1"/>
    </source>
</evidence>
<evidence type="ECO:0000313" key="5">
    <source>
        <dbReference type="Proteomes" id="UP000243528"/>
    </source>
</evidence>
<keyword evidence="4" id="KW-0347">Helicase</keyword>
<keyword evidence="4" id="KW-0067">ATP-binding</keyword>
<keyword evidence="4" id="KW-0378">Hydrolase</keyword>
<feature type="domain" description="Helicase XPB/Ssl2 N-terminal" evidence="3">
    <location>
        <begin position="519"/>
        <end position="641"/>
    </location>
</feature>
<dbReference type="GO" id="GO:0004386">
    <property type="term" value="F:helicase activity"/>
    <property type="evidence" value="ECO:0007669"/>
    <property type="project" value="UniProtKB-KW"/>
</dbReference>
<sequence>MTGAGRTVGRVTGNDSAPRSLADDLRARADDELAALLRSRPDLLVPVPVDVAQLATRATTRASAQRAVDRLDRFTLQVVDALMVASAPATPSAVQALLGTASAPVAEAVARLREQALLWGPDDDLRLPRVVHEIIGPHPAGLGPPAEQALLALSPNRLVAVMRGLGLTPGGDHATNAHTVAGRLADGPTVDALIETLPEDARSALYALVPGPPTGRIDGAMREVTRDSARSAIDHLLATGLFVPVDDATVVLPREVALHLRGGVVHADVHTGAPVPSTTERAPDTVDRTAGAGAFDIVRKIELLLDTWATAPPPVLRTGGLGVRDLRRLPDLLDTDEAGAGLVAELAYAAGLLAPSNDVDDNDVWLPTADYDTWRRDEHAHRWASLTRTWLDTSRVAGLIGTRDDRDRPVAPLGAELDRPVAPELRRLVLDELAALPAGAAPELTGVLTSAQWRRPRRGGRIRDEMVRWFLREAEMLGVTGMGALASFVRPLLDRNDEKAVDAAAEAAQACLPEPLDHILLQADLTAVAPGPLRPDLERELALISDVESRGGASVHRFSDASLRRALDAGYSADDVHTFLSTVSRTPVPQPLTYLVDDVARRHGHLRVGSASSFVRCDDETVLTEILADSRAAGLGARRLAPTVLVSSLTANLLLDRLRRMGFSPVAEAADGSLVVGRAEVRRAAARPAPQPLVTEHAAPEETLLGAAVRAVRAGERSREERPAAAAPGNLGRTGPGQTLADLREALQAANTVWIGYVDQHGATTERLVDPARLEGGWLSAFDHRSGEVRTFAVHRISGVSPVDAA</sequence>
<dbReference type="InterPro" id="IPR032830">
    <property type="entry name" value="XPB/Ssl2_N"/>
</dbReference>
<comment type="caution">
    <text evidence="4">The sequence shown here is derived from an EMBL/GenBank/DDBJ whole genome shotgun (WGS) entry which is preliminary data.</text>
</comment>
<feature type="region of interest" description="Disordered" evidence="1">
    <location>
        <begin position="715"/>
        <end position="737"/>
    </location>
</feature>
<dbReference type="PROSITE" id="PS52050">
    <property type="entry name" value="WYL"/>
    <property type="match status" value="1"/>
</dbReference>
<keyword evidence="5" id="KW-1185">Reference proteome</keyword>
<feature type="domain" description="WYL" evidence="2">
    <location>
        <begin position="739"/>
        <end position="800"/>
    </location>
</feature>